<dbReference type="RefSeq" id="WP_102244430.1">
    <property type="nucleotide sequence ID" value="NZ_CP025704.1"/>
</dbReference>
<proteinExistence type="predicted"/>
<dbReference type="KEGG" id="bsto:C0V70_13715"/>
<name>A0A2K9NUF0_BACTC</name>
<dbReference type="EMBL" id="CP025704">
    <property type="protein sequence ID" value="AUN99139.1"/>
    <property type="molecule type" value="Genomic_DNA"/>
</dbReference>
<keyword evidence="2" id="KW-1185">Reference proteome</keyword>
<accession>A0A2K9NUF0</accession>
<reference evidence="1 2" key="1">
    <citation type="submission" date="2018-01" db="EMBL/GenBank/DDBJ databases">
        <title>Complete genome sequence of Bacteriovorax stolpii DSM12778.</title>
        <authorList>
            <person name="Tang B."/>
            <person name="Chang J."/>
        </authorList>
    </citation>
    <scope>NUCLEOTIDE SEQUENCE [LARGE SCALE GENOMIC DNA]</scope>
    <source>
        <strain evidence="1 2">DSM 12778</strain>
    </source>
</reference>
<sequence length="183" mass="19991">MKLKSLFVFLATSSLISSVSAVESMKPGLWEHSFTIKSQSGQVEKGLADMKKSMAKMPPEQRKMMEEMMAKQGMGVSDKGTSVKVCISKEQAEKLDIPQSQDSNCKQEILSRTSKNIKMKFTCTGNPSSTGEGEFTLINPGAYVGKAVVNTDSNGKKDRLDMDQKGKWLAADCGAIQPIKTQK</sequence>
<dbReference type="Pfam" id="PF12276">
    <property type="entry name" value="DUF3617"/>
    <property type="match status" value="1"/>
</dbReference>
<gene>
    <name evidence="1" type="ORF">C0V70_13715</name>
</gene>
<protein>
    <submittedName>
        <fullName evidence="1">DUF3617 domain-containing protein</fullName>
    </submittedName>
</protein>
<dbReference type="AlphaFoldDB" id="A0A2K9NUF0"/>
<dbReference type="InterPro" id="IPR022061">
    <property type="entry name" value="DUF3617"/>
</dbReference>
<organism evidence="1 2">
    <name type="scientific">Bacteriovorax stolpii</name>
    <name type="common">Bdellovibrio stolpii</name>
    <dbReference type="NCBI Taxonomy" id="960"/>
    <lineage>
        <taxon>Bacteria</taxon>
        <taxon>Pseudomonadati</taxon>
        <taxon>Bdellovibrionota</taxon>
        <taxon>Bacteriovoracia</taxon>
        <taxon>Bacteriovoracales</taxon>
        <taxon>Bacteriovoracaceae</taxon>
        <taxon>Bacteriovorax</taxon>
    </lineage>
</organism>
<dbReference type="Proteomes" id="UP000235584">
    <property type="component" value="Chromosome"/>
</dbReference>
<dbReference type="OrthoDB" id="5297957at2"/>
<evidence type="ECO:0000313" key="1">
    <source>
        <dbReference type="EMBL" id="AUN99139.1"/>
    </source>
</evidence>
<evidence type="ECO:0000313" key="2">
    <source>
        <dbReference type="Proteomes" id="UP000235584"/>
    </source>
</evidence>